<protein>
    <submittedName>
        <fullName evidence="1">Uncharacterized protein</fullName>
    </submittedName>
</protein>
<evidence type="ECO:0000313" key="1">
    <source>
        <dbReference type="EMBL" id="DAE30311.1"/>
    </source>
</evidence>
<accession>A0A8S5RG19</accession>
<reference evidence="1" key="1">
    <citation type="journal article" date="2021" name="Proc. Natl. Acad. Sci. U.S.A.">
        <title>A Catalog of Tens of Thousands of Viruses from Human Metagenomes Reveals Hidden Associations with Chronic Diseases.</title>
        <authorList>
            <person name="Tisza M.J."/>
            <person name="Buck C.B."/>
        </authorList>
    </citation>
    <scope>NUCLEOTIDE SEQUENCE</scope>
    <source>
        <strain evidence="1">Ct5rm7</strain>
    </source>
</reference>
<name>A0A8S5RG19_9VIRU</name>
<proteinExistence type="predicted"/>
<organism evidence="1">
    <name type="scientific">virus sp. ct5rm7</name>
    <dbReference type="NCBI Taxonomy" id="2827298"/>
    <lineage>
        <taxon>Viruses</taxon>
    </lineage>
</organism>
<dbReference type="EMBL" id="BK059103">
    <property type="protein sequence ID" value="DAE30311.1"/>
    <property type="molecule type" value="Genomic_DNA"/>
</dbReference>
<sequence length="32" mass="4024">MPAFFVICRRRVHIRCMPEMRPFRFWRNGIVT</sequence>